<evidence type="ECO:0000313" key="1">
    <source>
        <dbReference type="EMBL" id="MBC5723774.1"/>
    </source>
</evidence>
<dbReference type="Proteomes" id="UP000628736">
    <property type="component" value="Unassembled WGS sequence"/>
</dbReference>
<accession>A0A8J6M7B4</accession>
<dbReference type="EMBL" id="JACOPO010000014">
    <property type="protein sequence ID" value="MBC5723774.1"/>
    <property type="molecule type" value="Genomic_DNA"/>
</dbReference>
<reference evidence="1" key="1">
    <citation type="submission" date="2020-08" db="EMBL/GenBank/DDBJ databases">
        <title>Genome public.</title>
        <authorList>
            <person name="Liu C."/>
            <person name="Sun Q."/>
        </authorList>
    </citation>
    <scope>NUCLEOTIDE SEQUENCE</scope>
    <source>
        <strain evidence="1">NSJ-23</strain>
    </source>
</reference>
<dbReference type="AlphaFoldDB" id="A0A8J6M7B4"/>
<keyword evidence="2" id="KW-1185">Reference proteome</keyword>
<proteinExistence type="predicted"/>
<name>A0A8J6M7B4_9FIRM</name>
<sequence>MAGLFTVDGVSYKVRVPAGGLTRSFQVLDGKNAGRLLSGTMERDIIGTFYNYQLQIEREGASLEEYDQLYEVISAPTSFHSVTFPYGQSTLTFQAYVTEGSDNLLRQSGGKNYWTGLTIKFVAKSPERT</sequence>
<evidence type="ECO:0000313" key="2">
    <source>
        <dbReference type="Proteomes" id="UP000628736"/>
    </source>
</evidence>
<dbReference type="RefSeq" id="WP_186853469.1">
    <property type="nucleotide sequence ID" value="NZ_JACOPO010000014.1"/>
</dbReference>
<organism evidence="1 2">
    <name type="scientific">Flintibacter hominis</name>
    <dbReference type="NCBI Taxonomy" id="2763048"/>
    <lineage>
        <taxon>Bacteria</taxon>
        <taxon>Bacillati</taxon>
        <taxon>Bacillota</taxon>
        <taxon>Clostridia</taxon>
        <taxon>Eubacteriales</taxon>
        <taxon>Flintibacter</taxon>
    </lineage>
</organism>
<gene>
    <name evidence="1" type="ORF">H8S11_13280</name>
</gene>
<protein>
    <submittedName>
        <fullName evidence="1">Uncharacterized protein</fullName>
    </submittedName>
</protein>
<comment type="caution">
    <text evidence="1">The sequence shown here is derived from an EMBL/GenBank/DDBJ whole genome shotgun (WGS) entry which is preliminary data.</text>
</comment>